<dbReference type="EMBL" id="GANO01004781">
    <property type="protein sequence ID" value="JAB55090.1"/>
    <property type="molecule type" value="mRNA"/>
</dbReference>
<feature type="signal peptide" evidence="1">
    <location>
        <begin position="1"/>
        <end position="20"/>
    </location>
</feature>
<evidence type="ECO:0000256" key="1">
    <source>
        <dbReference type="SAM" id="SignalP"/>
    </source>
</evidence>
<organism evidence="2">
    <name type="scientific">Corethrella appendiculata</name>
    <dbReference type="NCBI Taxonomy" id="1370023"/>
    <lineage>
        <taxon>Eukaryota</taxon>
        <taxon>Metazoa</taxon>
        <taxon>Ecdysozoa</taxon>
        <taxon>Arthropoda</taxon>
        <taxon>Hexapoda</taxon>
        <taxon>Insecta</taxon>
        <taxon>Pterygota</taxon>
        <taxon>Neoptera</taxon>
        <taxon>Endopterygota</taxon>
        <taxon>Diptera</taxon>
        <taxon>Nematocera</taxon>
        <taxon>Culicoidea</taxon>
        <taxon>Chaoboridae</taxon>
        <taxon>Corethrella</taxon>
    </lineage>
</organism>
<evidence type="ECO:0000313" key="2">
    <source>
        <dbReference type="EMBL" id="JAB55090.1"/>
    </source>
</evidence>
<keyword evidence="1" id="KW-0732">Signal</keyword>
<sequence>NLKYFLIIGLVLSVSIGSFCEETIQNETPKVPNVPTVLKNVVPKNIITVPVVCSEGSKPDQNGKCRTIF</sequence>
<accession>U5EDF7</accession>
<name>U5EDF7_9DIPT</name>
<dbReference type="AlphaFoldDB" id="U5EDF7"/>
<feature type="chain" id="PRO_5004659776" evidence="1">
    <location>
        <begin position="21"/>
        <end position="69"/>
    </location>
</feature>
<protein>
    <submittedName>
        <fullName evidence="2">Putative secreted protein</fullName>
    </submittedName>
</protein>
<reference evidence="2" key="1">
    <citation type="journal article" date="2014" name="Insect Biochem. Mol. Biol.">
        <title>An insight into the sialome of the frog biting fly, Corethrella appendiculata.</title>
        <authorList>
            <person name="Ribeiro J.M.C."/>
            <person name="Chagas A.C."/>
            <person name="Pham V.M."/>
            <person name="Lounibos L.P."/>
            <person name="Calvo E."/>
        </authorList>
    </citation>
    <scope>NUCLEOTIDE SEQUENCE</scope>
    <source>
        <tissue evidence="2">Salivary glands</tissue>
    </source>
</reference>
<proteinExistence type="evidence at transcript level"/>
<feature type="non-terminal residue" evidence="2">
    <location>
        <position position="1"/>
    </location>
</feature>